<evidence type="ECO:0000256" key="1">
    <source>
        <dbReference type="ARBA" id="ARBA00006815"/>
    </source>
</evidence>
<dbReference type="Pfam" id="PF17135">
    <property type="entry name" value="Ribosomal_L18"/>
    <property type="match status" value="1"/>
</dbReference>
<dbReference type="PANTHER" id="PTHR10934">
    <property type="entry name" value="60S RIBOSOMAL PROTEIN L18"/>
    <property type="match status" value="1"/>
</dbReference>
<proteinExistence type="inferred from homology"/>
<dbReference type="GO" id="GO:0022625">
    <property type="term" value="C:cytosolic large ribosomal subunit"/>
    <property type="evidence" value="ECO:0007669"/>
    <property type="project" value="TreeGrafter"/>
</dbReference>
<dbReference type="GO" id="GO:0003735">
    <property type="term" value="F:structural constituent of ribosome"/>
    <property type="evidence" value="ECO:0007669"/>
    <property type="project" value="InterPro"/>
</dbReference>
<evidence type="ECO:0000313" key="7">
    <source>
        <dbReference type="Proteomes" id="UP000011082"/>
    </source>
</evidence>
<dbReference type="GO" id="GO:0006412">
    <property type="term" value="P:translation"/>
    <property type="evidence" value="ECO:0007669"/>
    <property type="project" value="InterPro"/>
</dbReference>
<keyword evidence="3" id="KW-0687">Ribonucleoprotein</keyword>
<reference evidence="7" key="1">
    <citation type="submission" date="2011-05" db="EMBL/GenBank/DDBJ databases">
        <title>The genome sequence of Vittaforma corneae strain ATCC 50505.</title>
        <authorList>
            <consortium name="The Broad Institute Genome Sequencing Platform"/>
            <person name="Cuomo C."/>
            <person name="Didier E."/>
            <person name="Bowers L."/>
            <person name="Young S.K."/>
            <person name="Zeng Q."/>
            <person name="Gargeya S."/>
            <person name="Fitzgerald M."/>
            <person name="Haas B."/>
            <person name="Abouelleil A."/>
            <person name="Alvarado L."/>
            <person name="Arachchi H.M."/>
            <person name="Berlin A."/>
            <person name="Chapman S.B."/>
            <person name="Gearin G."/>
            <person name="Goldberg J."/>
            <person name="Griggs A."/>
            <person name="Gujja S."/>
            <person name="Hansen M."/>
            <person name="Heiman D."/>
            <person name="Howarth C."/>
            <person name="Larimer J."/>
            <person name="Lui A."/>
            <person name="MacDonald P.J.P."/>
            <person name="McCowen C."/>
            <person name="Montmayeur A."/>
            <person name="Murphy C."/>
            <person name="Neiman D."/>
            <person name="Pearson M."/>
            <person name="Priest M."/>
            <person name="Roberts A."/>
            <person name="Saif S."/>
            <person name="Shea T."/>
            <person name="Sisk P."/>
            <person name="Stolte C."/>
            <person name="Sykes S."/>
            <person name="Wortman J."/>
            <person name="Nusbaum C."/>
            <person name="Birren B."/>
        </authorList>
    </citation>
    <scope>NUCLEOTIDE SEQUENCE [LARGE SCALE GENOMIC DNA]</scope>
    <source>
        <strain evidence="7">ATCC 50505</strain>
    </source>
</reference>
<feature type="domain" description="Large ribosomal subunit protein uL15/eL18" evidence="5">
    <location>
        <begin position="17"/>
        <end position="179"/>
    </location>
</feature>
<dbReference type="InterPro" id="IPR021131">
    <property type="entry name" value="Ribosomal_uL15/eL18"/>
</dbReference>
<dbReference type="VEuPathDB" id="MicrosporidiaDB:VICG_01937"/>
<dbReference type="InterPro" id="IPR036227">
    <property type="entry name" value="Ribosomal_uL15/eL18_sf"/>
</dbReference>
<dbReference type="PANTHER" id="PTHR10934:SF2">
    <property type="entry name" value="LARGE RIBOSOMAL SUBUNIT PROTEIN EL18"/>
    <property type="match status" value="1"/>
</dbReference>
<dbReference type="Gene3D" id="3.100.10.10">
    <property type="match status" value="1"/>
</dbReference>
<evidence type="ECO:0000256" key="3">
    <source>
        <dbReference type="ARBA" id="ARBA00023274"/>
    </source>
</evidence>
<evidence type="ECO:0000256" key="2">
    <source>
        <dbReference type="ARBA" id="ARBA00022980"/>
    </source>
</evidence>
<feature type="region of interest" description="Disordered" evidence="4">
    <location>
        <begin position="153"/>
        <end position="194"/>
    </location>
</feature>
<feature type="compositionally biased region" description="Basic and acidic residues" evidence="4">
    <location>
        <begin position="175"/>
        <end position="194"/>
    </location>
</feature>
<protein>
    <recommendedName>
        <fullName evidence="5">Large ribosomal subunit protein uL15/eL18 domain-containing protein</fullName>
    </recommendedName>
</protein>
<dbReference type="RefSeq" id="XP_007605382.1">
    <property type="nucleotide sequence ID" value="XM_007605320.1"/>
</dbReference>
<dbReference type="STRING" id="993615.L2GKM4"/>
<dbReference type="GeneID" id="19882647"/>
<dbReference type="AlphaFoldDB" id="L2GKM4"/>
<name>L2GKM4_VITCO</name>
<dbReference type="OMA" id="KIVALKW"/>
<evidence type="ECO:0000313" key="6">
    <source>
        <dbReference type="EMBL" id="ELA41055.1"/>
    </source>
</evidence>
<keyword evidence="7" id="KW-1185">Reference proteome</keyword>
<accession>L2GKM4</accession>
<dbReference type="HOGENOM" id="CLU_080024_2_0_1"/>
<dbReference type="EMBL" id="JH370151">
    <property type="protein sequence ID" value="ELA41055.1"/>
    <property type="molecule type" value="Genomic_DNA"/>
</dbReference>
<dbReference type="InParanoid" id="L2GKM4"/>
<organism evidence="6 7">
    <name type="scientific">Vittaforma corneae (strain ATCC 50505)</name>
    <name type="common">Microsporidian parasite</name>
    <name type="synonym">Nosema corneum</name>
    <dbReference type="NCBI Taxonomy" id="993615"/>
    <lineage>
        <taxon>Eukaryota</taxon>
        <taxon>Fungi</taxon>
        <taxon>Fungi incertae sedis</taxon>
        <taxon>Microsporidia</taxon>
        <taxon>Nosematidae</taxon>
        <taxon>Vittaforma</taxon>
    </lineage>
</organism>
<evidence type="ECO:0000259" key="5">
    <source>
        <dbReference type="Pfam" id="PF17135"/>
    </source>
</evidence>
<evidence type="ECO:0000256" key="4">
    <source>
        <dbReference type="SAM" id="MobiDB-lite"/>
    </source>
</evidence>
<comment type="similarity">
    <text evidence="1">Belongs to the eukaryotic ribosomal protein eL18 family.</text>
</comment>
<sequence length="194" mass="21648">MSAIDYKTLPFSAKGGAKASKSQNKNLLRLQAFFKKIIDASVENCPVLIRQIEKRLRTTRRCRPAVKISKVVKDLEGSTNKTPLIVAKILDDETIMEFPSINLVALSWSKSVQKKIEANGGTISTLDQFMKVAGSLENIVLISGDINKRKSAKYWGPAPGEKGSKTYPRTNHKTKNCEKRIRAPKPLKFEDESD</sequence>
<dbReference type="FunCoup" id="L2GKM4">
    <property type="interactions" value="200"/>
</dbReference>
<dbReference type="OrthoDB" id="6353017at2759"/>
<gene>
    <name evidence="6" type="ORF">VICG_01937</name>
</gene>
<keyword evidence="2" id="KW-0689">Ribosomal protein</keyword>
<dbReference type="InterPro" id="IPR000039">
    <property type="entry name" value="Ribosomal_eL18"/>
</dbReference>
<dbReference type="SUPFAM" id="SSF52080">
    <property type="entry name" value="Ribosomal proteins L15p and L18e"/>
    <property type="match status" value="1"/>
</dbReference>
<dbReference type="GO" id="GO:0003723">
    <property type="term" value="F:RNA binding"/>
    <property type="evidence" value="ECO:0007669"/>
    <property type="project" value="TreeGrafter"/>
</dbReference>
<dbReference type="Proteomes" id="UP000011082">
    <property type="component" value="Unassembled WGS sequence"/>
</dbReference>